<comment type="caution">
    <text evidence="11">The sequence shown here is derived from an EMBL/GenBank/DDBJ whole genome shotgun (WGS) entry which is preliminary data.</text>
</comment>
<dbReference type="Proteomes" id="UP000885722">
    <property type="component" value="Unassembled WGS sequence"/>
</dbReference>
<dbReference type="PANTHER" id="PTHR42755">
    <property type="entry name" value="3-DEOXY-MANNO-OCTULOSONATE CYTIDYLYLTRANSFERASE"/>
    <property type="match status" value="1"/>
</dbReference>
<dbReference type="UniPathway" id="UPA00958"/>
<evidence type="ECO:0000256" key="1">
    <source>
        <dbReference type="ARBA" id="ARBA00004713"/>
    </source>
</evidence>
<reference evidence="11" key="1">
    <citation type="journal article" date="2020" name="mSystems">
        <title>Genome- and Community-Level Interaction Insights into Carbon Utilization and Element Cycling Functions of Hydrothermarchaeota in Hydrothermal Sediment.</title>
        <authorList>
            <person name="Zhou Z."/>
            <person name="Liu Y."/>
            <person name="Xu W."/>
            <person name="Pan J."/>
            <person name="Luo Z.H."/>
            <person name="Li M."/>
        </authorList>
    </citation>
    <scope>NUCLEOTIDE SEQUENCE [LARGE SCALE GENOMIC DNA]</scope>
    <source>
        <strain evidence="11">HyVt-513</strain>
    </source>
</reference>
<sequence>MFTCCYTLLTAVAWLAALPILFLFSFRKKYCSSIPARFFLWRNPPLKPEGVWFHVCSFGEARAVAPLVERFDPDIRRLSATTQTGFESLQSLSAEQSRYLPFDPLLWFWMKPQKALVVMEAELWYLLFALAKRRGAATFLVNARISDRSWPRYRRFAWFYRRLFAHVDRVFAQSEADRKRLEALGARHVTVVGNIKLGQIPSPTRDFEKPEGYLVCAASTHEGEEGEILQAYRELKMLRPEAKMVLVPRHPERFEKVWRMMRSFAKLQEWQIARFSESGNLMADLTLMDRMGELINCYAVSDLVVLGGAFEPIGGHNAAEAAQFGIPIITGPHYFNQKDLFAGIEGITIVEREKLAETLRYPKLLERSRLKLTENPLELIEKELRNVL</sequence>
<dbReference type="GO" id="GO:0043842">
    <property type="term" value="F:Kdo transferase activity"/>
    <property type="evidence" value="ECO:0007669"/>
    <property type="project" value="UniProtKB-EC"/>
</dbReference>
<comment type="pathway">
    <text evidence="1 9">Bacterial outer membrane biogenesis; LPS core biosynthesis.</text>
</comment>
<comment type="subcellular location">
    <subcellularLocation>
        <location evidence="9">Cell membrane</location>
    </subcellularLocation>
</comment>
<dbReference type="EMBL" id="DRNO01000277">
    <property type="protein sequence ID" value="HFC04034.1"/>
    <property type="molecule type" value="Genomic_DNA"/>
</dbReference>
<dbReference type="GO" id="GO:0009245">
    <property type="term" value="P:lipid A biosynthetic process"/>
    <property type="evidence" value="ECO:0007669"/>
    <property type="project" value="TreeGrafter"/>
</dbReference>
<dbReference type="SUPFAM" id="SSF53756">
    <property type="entry name" value="UDP-Glycosyltransferase/glycogen phosphorylase"/>
    <property type="match status" value="1"/>
</dbReference>
<dbReference type="InterPro" id="IPR038107">
    <property type="entry name" value="Glycos_transf_N_sf"/>
</dbReference>
<evidence type="ECO:0000256" key="4">
    <source>
        <dbReference type="ARBA" id="ARBA00022679"/>
    </source>
</evidence>
<comment type="similarity">
    <text evidence="9">Belongs to the glycosyltransferase group 1 family.</text>
</comment>
<accession>A0A7V2WMA4</accession>
<organism evidence="11">
    <name type="scientific">Nitratifractor salsuginis</name>
    <dbReference type="NCBI Taxonomy" id="269261"/>
    <lineage>
        <taxon>Bacteria</taxon>
        <taxon>Pseudomonadati</taxon>
        <taxon>Campylobacterota</taxon>
        <taxon>Epsilonproteobacteria</taxon>
        <taxon>Campylobacterales</taxon>
        <taxon>Sulfurovaceae</taxon>
        <taxon>Nitratifractor</taxon>
    </lineage>
</organism>
<protein>
    <recommendedName>
        <fullName evidence="3 9">3-deoxy-D-manno-octulosonic acid transferase</fullName>
        <shortName evidence="9">Kdo transferase</shortName>
        <ecNumber evidence="2 9">2.4.99.12</ecNumber>
    </recommendedName>
    <alternativeName>
        <fullName evidence="5 9">Lipid IV(A) 3-deoxy-D-manno-octulosonic acid transferase</fullName>
    </alternativeName>
</protein>
<feature type="site" description="Transition state stabilizer" evidence="8">
    <location>
        <position position="120"/>
    </location>
</feature>
<keyword evidence="9" id="KW-1003">Cell membrane</keyword>
<dbReference type="GO" id="GO:0009244">
    <property type="term" value="P:lipopolysaccharide core region biosynthetic process"/>
    <property type="evidence" value="ECO:0007669"/>
    <property type="project" value="UniProtKB-UniRule"/>
</dbReference>
<comment type="catalytic activity">
    <reaction evidence="6 9">
        <text>lipid IVA (E. coli) + CMP-3-deoxy-beta-D-manno-octulosonate = alpha-Kdo-(2-&gt;6)-lipid IVA (E. coli) + CMP + H(+)</text>
        <dbReference type="Rhea" id="RHEA:28066"/>
        <dbReference type="ChEBI" id="CHEBI:15378"/>
        <dbReference type="ChEBI" id="CHEBI:58603"/>
        <dbReference type="ChEBI" id="CHEBI:60364"/>
        <dbReference type="ChEBI" id="CHEBI:60377"/>
        <dbReference type="ChEBI" id="CHEBI:85987"/>
        <dbReference type="EC" id="2.4.99.12"/>
    </reaction>
</comment>
<dbReference type="PANTHER" id="PTHR42755:SF1">
    <property type="entry name" value="3-DEOXY-D-MANNO-OCTULOSONIC ACID TRANSFERASE, MITOCHONDRIAL-RELATED"/>
    <property type="match status" value="1"/>
</dbReference>
<comment type="function">
    <text evidence="9">Involved in lipopolysaccharide (LPS) biosynthesis. Catalyzes the transfer of 3-deoxy-D-manno-octulosonate (Kdo) residue(s) from CMP-Kdo to lipid IV(A), the tetraacyldisaccharide-1,4'-bisphosphate precursor of lipid A.</text>
</comment>
<keyword evidence="9" id="KW-1133">Transmembrane helix</keyword>
<feature type="active site" description="Proton acceptor" evidence="7">
    <location>
        <position position="60"/>
    </location>
</feature>
<dbReference type="Gene3D" id="3.40.50.11720">
    <property type="entry name" value="3-Deoxy-D-manno-octulosonic-acid transferase, N-terminal domain"/>
    <property type="match status" value="1"/>
</dbReference>
<evidence type="ECO:0000256" key="9">
    <source>
        <dbReference type="RuleBase" id="RU365103"/>
    </source>
</evidence>
<dbReference type="NCBIfam" id="NF004389">
    <property type="entry name" value="PRK05749.1-5"/>
    <property type="match status" value="1"/>
</dbReference>
<evidence type="ECO:0000256" key="5">
    <source>
        <dbReference type="ARBA" id="ARBA00031445"/>
    </source>
</evidence>
<evidence type="ECO:0000256" key="6">
    <source>
        <dbReference type="ARBA" id="ARBA00049183"/>
    </source>
</evidence>
<dbReference type="Gene3D" id="3.40.50.2000">
    <property type="entry name" value="Glycogen Phosphorylase B"/>
    <property type="match status" value="1"/>
</dbReference>
<evidence type="ECO:0000313" key="11">
    <source>
        <dbReference type="EMBL" id="HFC04034.1"/>
    </source>
</evidence>
<dbReference type="InterPro" id="IPR007507">
    <property type="entry name" value="Glycos_transf_N"/>
</dbReference>
<evidence type="ECO:0000256" key="8">
    <source>
        <dbReference type="PIRSR" id="PIRSR639901-2"/>
    </source>
</evidence>
<dbReference type="AlphaFoldDB" id="A0A7V2WMA4"/>
<dbReference type="InterPro" id="IPR039901">
    <property type="entry name" value="Kdotransferase"/>
</dbReference>
<gene>
    <name evidence="11" type="ORF">ENJ74_04100</name>
</gene>
<keyword evidence="9" id="KW-0812">Transmembrane</keyword>
<evidence type="ECO:0000256" key="3">
    <source>
        <dbReference type="ARBA" id="ARBA00019077"/>
    </source>
</evidence>
<feature type="transmembrane region" description="Helical" evidence="9">
    <location>
        <begin position="6"/>
        <end position="26"/>
    </location>
</feature>
<dbReference type="EC" id="2.4.99.12" evidence="2 9"/>
<evidence type="ECO:0000256" key="2">
    <source>
        <dbReference type="ARBA" id="ARBA00012621"/>
    </source>
</evidence>
<name>A0A7V2WMA4_9BACT</name>
<evidence type="ECO:0000256" key="7">
    <source>
        <dbReference type="PIRSR" id="PIRSR639901-1"/>
    </source>
</evidence>
<evidence type="ECO:0000259" key="10">
    <source>
        <dbReference type="Pfam" id="PF04413"/>
    </source>
</evidence>
<keyword evidence="9" id="KW-0472">Membrane</keyword>
<proteinExistence type="inferred from homology"/>
<keyword evidence="9" id="KW-0448">Lipopolysaccharide biosynthesis</keyword>
<keyword evidence="4 9" id="KW-0808">Transferase</keyword>
<dbReference type="Pfam" id="PF04413">
    <property type="entry name" value="Glycos_transf_N"/>
    <property type="match status" value="1"/>
</dbReference>
<feature type="site" description="Transition state stabilizer" evidence="8">
    <location>
        <position position="196"/>
    </location>
</feature>
<feature type="domain" description="3-deoxy-D-manno-octulosonic-acid transferase N-terminal" evidence="10">
    <location>
        <begin position="34"/>
        <end position="197"/>
    </location>
</feature>
<dbReference type="GO" id="GO:0005886">
    <property type="term" value="C:plasma membrane"/>
    <property type="evidence" value="ECO:0007669"/>
    <property type="project" value="UniProtKB-SubCell"/>
</dbReference>